<protein>
    <recommendedName>
        <fullName evidence="9">DUF445 domain-containing protein</fullName>
    </recommendedName>
</protein>
<comment type="caution">
    <text evidence="7">The sequence shown here is derived from an EMBL/GenBank/DDBJ whole genome shotgun (WGS) entry which is preliminary data.</text>
</comment>
<keyword evidence="4 6" id="KW-1133">Transmembrane helix</keyword>
<feature type="transmembrane region" description="Helical" evidence="6">
    <location>
        <begin position="45"/>
        <end position="64"/>
    </location>
</feature>
<dbReference type="EMBL" id="FSQZ01000001">
    <property type="protein sequence ID" value="SIN63941.1"/>
    <property type="molecule type" value="Genomic_DNA"/>
</dbReference>
<evidence type="ECO:0000256" key="2">
    <source>
        <dbReference type="ARBA" id="ARBA00008053"/>
    </source>
</evidence>
<keyword evidence="5 6" id="KW-0472">Membrane</keyword>
<dbReference type="RefSeq" id="WP_074199166.1">
    <property type="nucleotide sequence ID" value="NZ_DAONBL010000002.1"/>
</dbReference>
<reference evidence="7 8" key="1">
    <citation type="submission" date="2016-11" db="EMBL/GenBank/DDBJ databases">
        <authorList>
            <person name="Varghese N."/>
            <person name="Submissions S."/>
        </authorList>
    </citation>
    <scope>NUCLEOTIDE SEQUENCE [LARGE SCALE GENOMIC DNA]</scope>
    <source>
        <strain evidence="7 8">DSM 20664</strain>
    </source>
</reference>
<feature type="transmembrane region" description="Helical" evidence="6">
    <location>
        <begin position="285"/>
        <end position="309"/>
    </location>
</feature>
<dbReference type="InterPro" id="IPR007383">
    <property type="entry name" value="DUF445"/>
</dbReference>
<evidence type="ECO:0000256" key="5">
    <source>
        <dbReference type="ARBA" id="ARBA00023136"/>
    </source>
</evidence>
<dbReference type="Pfam" id="PF04286">
    <property type="entry name" value="DUF445"/>
    <property type="match status" value="1"/>
</dbReference>
<gene>
    <name evidence="7" type="ORF">SAMN05444368_0508</name>
</gene>
<organism evidence="7 8">
    <name type="scientific">Acetomicrobium flavidum</name>
    <dbReference type="NCBI Taxonomy" id="49896"/>
    <lineage>
        <taxon>Bacteria</taxon>
        <taxon>Thermotogati</taxon>
        <taxon>Synergistota</taxon>
        <taxon>Synergistia</taxon>
        <taxon>Synergistales</taxon>
        <taxon>Acetomicrobiaceae</taxon>
        <taxon>Acetomicrobium</taxon>
    </lineage>
</organism>
<keyword evidence="3 6" id="KW-0812">Transmembrane</keyword>
<accession>A0ABY1JBM9</accession>
<evidence type="ECO:0000256" key="6">
    <source>
        <dbReference type="SAM" id="Phobius"/>
    </source>
</evidence>
<evidence type="ECO:0000256" key="3">
    <source>
        <dbReference type="ARBA" id="ARBA00022692"/>
    </source>
</evidence>
<proteinExistence type="inferred from homology"/>
<evidence type="ECO:0000256" key="4">
    <source>
        <dbReference type="ARBA" id="ARBA00022989"/>
    </source>
</evidence>
<comment type="similarity">
    <text evidence="2">Belongs to the UPF0754 family.</text>
</comment>
<keyword evidence="8" id="KW-1185">Reference proteome</keyword>
<name>A0ABY1JBM9_9BACT</name>
<sequence length="310" mass="35431">MARMDDSVREAKILDFIKNLTSAFFVVISVIGFLFAKAGRPWGEMLSAVGVSGAVGIFTNILAVKMLFRPIYIPLIGVPIPGSGVIAKNRDRILDTFANEVRNRLLTPDALKQAVSDEAFFQSVSPVLQREIMRLYLRRDNLRALLRVLEKPLTDFFSSPGFEQMVRERLIDVERSHFVLSLASKVGLFQVENLTKWIVSLVKDRWIHFLQGEEGLRELQRQVALMLSKISWEEGDAIKVFRETFERIVRRILERIDLGELAKRSLGEVEEGDVEAYLEKLAHKYLFWIEMWGGIVGAIIGLFMGIWFVI</sequence>
<evidence type="ECO:0008006" key="9">
    <source>
        <dbReference type="Google" id="ProtNLM"/>
    </source>
</evidence>
<comment type="subcellular location">
    <subcellularLocation>
        <location evidence="1">Endomembrane system</location>
    </subcellularLocation>
</comment>
<dbReference type="PANTHER" id="PTHR35791:SF1">
    <property type="entry name" value="UPF0754 MEMBRANE PROTEIN YHEB"/>
    <property type="match status" value="1"/>
</dbReference>
<evidence type="ECO:0000313" key="7">
    <source>
        <dbReference type="EMBL" id="SIN63941.1"/>
    </source>
</evidence>
<evidence type="ECO:0000313" key="8">
    <source>
        <dbReference type="Proteomes" id="UP000185093"/>
    </source>
</evidence>
<evidence type="ECO:0000256" key="1">
    <source>
        <dbReference type="ARBA" id="ARBA00004308"/>
    </source>
</evidence>
<dbReference type="PANTHER" id="PTHR35791">
    <property type="entry name" value="UPF0754 MEMBRANE PROTEIN YHEB"/>
    <property type="match status" value="1"/>
</dbReference>
<dbReference type="Proteomes" id="UP000185093">
    <property type="component" value="Unassembled WGS sequence"/>
</dbReference>
<feature type="transmembrane region" description="Helical" evidence="6">
    <location>
        <begin position="20"/>
        <end position="39"/>
    </location>
</feature>